<feature type="domain" description="Cadherin" evidence="15">
    <location>
        <begin position="254"/>
        <end position="365"/>
    </location>
</feature>
<feature type="region of interest" description="Disordered" evidence="12">
    <location>
        <begin position="962"/>
        <end position="994"/>
    </location>
</feature>
<comment type="subcellular location">
    <subcellularLocation>
        <location evidence="1">Cell membrane</location>
        <topology evidence="1">Single-pass type I membrane protein</topology>
    </subcellularLocation>
</comment>
<dbReference type="Gene3D" id="2.60.40.60">
    <property type="entry name" value="Cadherins"/>
    <property type="match status" value="7"/>
</dbReference>
<evidence type="ECO:0000256" key="5">
    <source>
        <dbReference type="ARBA" id="ARBA00022737"/>
    </source>
</evidence>
<keyword evidence="9 13" id="KW-0472">Membrane</keyword>
<keyword evidence="6 11" id="KW-0106">Calcium</keyword>
<reference evidence="16 17" key="1">
    <citation type="submission" date="2024-11" db="EMBL/GenBank/DDBJ databases">
        <title>Chromosome-level genome assembly of the freshwater bivalve Anodonta woodiana.</title>
        <authorList>
            <person name="Chen X."/>
        </authorList>
    </citation>
    <scope>NUCLEOTIDE SEQUENCE [LARGE SCALE GENOMIC DNA]</scope>
    <source>
        <strain evidence="16">MN2024</strain>
        <tissue evidence="16">Gills</tissue>
    </source>
</reference>
<name>A0ABD3X0Z6_SINWO</name>
<dbReference type="PRINTS" id="PR00205">
    <property type="entry name" value="CADHERIN"/>
</dbReference>
<feature type="compositionally biased region" description="Basic and acidic residues" evidence="12">
    <location>
        <begin position="1044"/>
        <end position="1054"/>
    </location>
</feature>
<dbReference type="CDD" id="cd11304">
    <property type="entry name" value="Cadherin_repeat"/>
    <property type="match status" value="7"/>
</dbReference>
<feature type="domain" description="Cadherin" evidence="15">
    <location>
        <begin position="576"/>
        <end position="676"/>
    </location>
</feature>
<evidence type="ECO:0000256" key="2">
    <source>
        <dbReference type="ARBA" id="ARBA00022475"/>
    </source>
</evidence>
<dbReference type="InterPro" id="IPR002126">
    <property type="entry name" value="Cadherin-like_dom"/>
</dbReference>
<keyword evidence="2" id="KW-1003">Cell membrane</keyword>
<feature type="domain" description="Cadherin" evidence="15">
    <location>
        <begin position="378"/>
        <end position="473"/>
    </location>
</feature>
<keyword evidence="3 13" id="KW-0812">Transmembrane</keyword>
<evidence type="ECO:0000313" key="17">
    <source>
        <dbReference type="Proteomes" id="UP001634394"/>
    </source>
</evidence>
<dbReference type="InterPro" id="IPR013164">
    <property type="entry name" value="Cadherin_N"/>
</dbReference>
<evidence type="ECO:0000256" key="3">
    <source>
        <dbReference type="ARBA" id="ARBA00022692"/>
    </source>
</evidence>
<feature type="domain" description="Cadherin" evidence="15">
    <location>
        <begin position="692"/>
        <end position="788"/>
    </location>
</feature>
<dbReference type="Pfam" id="PF00028">
    <property type="entry name" value="Cadherin"/>
    <property type="match status" value="6"/>
</dbReference>
<evidence type="ECO:0000256" key="8">
    <source>
        <dbReference type="ARBA" id="ARBA00022989"/>
    </source>
</evidence>
<evidence type="ECO:0000313" key="16">
    <source>
        <dbReference type="EMBL" id="KAL3879153.1"/>
    </source>
</evidence>
<feature type="domain" description="Cadherin" evidence="15">
    <location>
        <begin position="474"/>
        <end position="575"/>
    </location>
</feature>
<evidence type="ECO:0000256" key="11">
    <source>
        <dbReference type="PROSITE-ProRule" id="PRU00043"/>
    </source>
</evidence>
<keyword evidence="17" id="KW-1185">Reference proteome</keyword>
<dbReference type="GO" id="GO:0005509">
    <property type="term" value="F:calcium ion binding"/>
    <property type="evidence" value="ECO:0007669"/>
    <property type="project" value="UniProtKB-UniRule"/>
</dbReference>
<feature type="signal peptide" evidence="14">
    <location>
        <begin position="1"/>
        <end position="25"/>
    </location>
</feature>
<dbReference type="Pfam" id="PF08266">
    <property type="entry name" value="Cadherin_2"/>
    <property type="match status" value="1"/>
</dbReference>
<dbReference type="PROSITE" id="PS50268">
    <property type="entry name" value="CADHERIN_2"/>
    <property type="match status" value="7"/>
</dbReference>
<dbReference type="SMART" id="SM00112">
    <property type="entry name" value="CA"/>
    <property type="match status" value="7"/>
</dbReference>
<evidence type="ECO:0000256" key="14">
    <source>
        <dbReference type="SAM" id="SignalP"/>
    </source>
</evidence>
<dbReference type="InterPro" id="IPR015919">
    <property type="entry name" value="Cadherin-like_sf"/>
</dbReference>
<dbReference type="FunFam" id="2.60.40.60:FF:000004">
    <property type="entry name" value="Protocadherin 1 gamma 2"/>
    <property type="match status" value="1"/>
</dbReference>
<protein>
    <recommendedName>
        <fullName evidence="15">Cadherin domain-containing protein</fullName>
    </recommendedName>
</protein>
<feature type="region of interest" description="Disordered" evidence="12">
    <location>
        <begin position="1038"/>
        <end position="1057"/>
    </location>
</feature>
<dbReference type="FunFam" id="2.60.40.60:FF:000002">
    <property type="entry name" value="Protocadherin alpha 2"/>
    <property type="match status" value="1"/>
</dbReference>
<dbReference type="PROSITE" id="PS00232">
    <property type="entry name" value="CADHERIN_1"/>
    <property type="match status" value="3"/>
</dbReference>
<dbReference type="Proteomes" id="UP001634394">
    <property type="component" value="Unassembled WGS sequence"/>
</dbReference>
<sequence length="1128" mass="126369">MEFSPKLIRTIMILLLHVLRNISSAQDLFYNISEERLPNTFIGNIANDSNLRSTVSNDVYDRVRYSILKESSDTSYSYFKVDNRTGSLYTASVIDRESLADCTFSLNCILNIKVVVQSTISPYFHKFDVSIEIEDMNDNSPRFPKQNIDLELSEFATVGSSVPLLGAVDIDSGQFSIKKYYIIPGDSPFDIYFQNYVDGTSLAKLVVRQELDRETVDLYRLTVVAEDGGMPPFSSILTVNIIITDVNDNAPQFSKSTYNITVNENVSIGTLLIKLEAKDFDIGPNGAVIYRLSNRQIETFPELTELFNIAETSGELTVKGKLTYNSRGSKYEVIVEAIDKGTQPLMSMAIVYIYIIDFNNNAPEININFLSDEDVAIISENAETGTAVAHIGIVDQDTGINAFVDCNITSDMFELQSIDINEYKVIVKMALDREKTAFQNITLFCEDKGIPSLNSSVSFIVQIMDENDNSPKFDQEIYFVDIDENVMGEYKLIQVSATDADADKNGYVYYTVGPNDYQIYIDSDGNIWTKSAFDRETVGRIAFNIFAVDGGTPAFTSSATVVINVQDINDNQPHFTQQVYHFNVAENLQGGTSVGQINATDQDLGTNGQTGQIIDGHFPFTLDSSGVVRTKEMLDREIDSTFSFVVIAYDLGVPSMSSTCSVVVDVIDTNDNSPIFVFPSVSNNTVILPYLSSPGEVVFQVKAYDIDYGPNGQLFYSLIDRNETELFYIREDTGEIILVRQLTITDKRNYSLQIKINDLGQPSNNAIQTLNVQILFASVAEQITEPKGDNLFIGVSVSSIIFVCIVTLVLIIWLVKRRGRKNNSNNRIISSICQTDNKHNKVQLQEVLNSCPQNEVIREMILNNNNDSILNLEATAADAVQSQHDTLQKSTQRCSKIVSSETKQQLPFKRLVSDVTRSSLRSTQQKVQEQMSPQIIVKFPNPRSQKLLLQHTQNQQTKFDTIGYEDNDSQTSGETITSDSGRGGSELDVHSASLSQSNDFENRISLRSSGSVHRSFDKFRRSPSNNAQPFSFTRFQCLTGSPSSKEDNDIRNREPYSQGHNILDRNKFNNYENNLWNFVRSEDFLNNSTMTHEEDEDDLSTTTSGSYTIDQEEIYCDLQANGLRGCLV</sequence>
<evidence type="ECO:0000256" key="4">
    <source>
        <dbReference type="ARBA" id="ARBA00022729"/>
    </source>
</evidence>
<keyword evidence="10" id="KW-0325">Glycoprotein</keyword>
<dbReference type="InterPro" id="IPR020894">
    <property type="entry name" value="Cadherin_CS"/>
</dbReference>
<evidence type="ECO:0000256" key="10">
    <source>
        <dbReference type="ARBA" id="ARBA00023180"/>
    </source>
</evidence>
<feature type="domain" description="Cadherin" evidence="15">
    <location>
        <begin position="144"/>
        <end position="253"/>
    </location>
</feature>
<dbReference type="GO" id="GO:0005886">
    <property type="term" value="C:plasma membrane"/>
    <property type="evidence" value="ECO:0007669"/>
    <property type="project" value="UniProtKB-SubCell"/>
</dbReference>
<evidence type="ECO:0000256" key="13">
    <source>
        <dbReference type="SAM" id="Phobius"/>
    </source>
</evidence>
<gene>
    <name evidence="16" type="ORF">ACJMK2_031462</name>
</gene>
<proteinExistence type="predicted"/>
<evidence type="ECO:0000259" key="15">
    <source>
        <dbReference type="PROSITE" id="PS50268"/>
    </source>
</evidence>
<evidence type="ECO:0000256" key="7">
    <source>
        <dbReference type="ARBA" id="ARBA00022889"/>
    </source>
</evidence>
<evidence type="ECO:0000256" key="9">
    <source>
        <dbReference type="ARBA" id="ARBA00023136"/>
    </source>
</evidence>
<feature type="chain" id="PRO_5044883835" description="Cadherin domain-containing protein" evidence="14">
    <location>
        <begin position="26"/>
        <end position="1128"/>
    </location>
</feature>
<keyword evidence="7" id="KW-0130">Cell adhesion</keyword>
<feature type="domain" description="Cadherin" evidence="15">
    <location>
        <begin position="24"/>
        <end position="143"/>
    </location>
</feature>
<keyword evidence="8 13" id="KW-1133">Transmembrane helix</keyword>
<keyword evidence="5" id="KW-0677">Repeat</keyword>
<dbReference type="PANTHER" id="PTHR24028">
    <property type="entry name" value="CADHERIN-87A"/>
    <property type="match status" value="1"/>
</dbReference>
<dbReference type="PANTHER" id="PTHR24028:SF146">
    <property type="entry name" value="CADHERIN 96CB, ISOFORM D-RELATED"/>
    <property type="match status" value="1"/>
</dbReference>
<dbReference type="InterPro" id="IPR050174">
    <property type="entry name" value="Protocadherin/Cadherin-CA"/>
</dbReference>
<evidence type="ECO:0000256" key="6">
    <source>
        <dbReference type="ARBA" id="ARBA00022837"/>
    </source>
</evidence>
<dbReference type="FunFam" id="2.60.40.60:FF:000020">
    <property type="entry name" value="Dachsous cadherin-related 1b"/>
    <property type="match status" value="2"/>
</dbReference>
<comment type="caution">
    <text evidence="16">The sequence shown here is derived from an EMBL/GenBank/DDBJ whole genome shotgun (WGS) entry which is preliminary data.</text>
</comment>
<dbReference type="FunFam" id="2.60.40.60:FF:000007">
    <property type="entry name" value="Protocadherin alpha 2"/>
    <property type="match status" value="1"/>
</dbReference>
<feature type="compositionally biased region" description="Polar residues" evidence="12">
    <location>
        <begin position="969"/>
        <end position="980"/>
    </location>
</feature>
<organism evidence="16 17">
    <name type="scientific">Sinanodonta woodiana</name>
    <name type="common">Chinese pond mussel</name>
    <name type="synonym">Anodonta woodiana</name>
    <dbReference type="NCBI Taxonomy" id="1069815"/>
    <lineage>
        <taxon>Eukaryota</taxon>
        <taxon>Metazoa</taxon>
        <taxon>Spiralia</taxon>
        <taxon>Lophotrochozoa</taxon>
        <taxon>Mollusca</taxon>
        <taxon>Bivalvia</taxon>
        <taxon>Autobranchia</taxon>
        <taxon>Heteroconchia</taxon>
        <taxon>Palaeoheterodonta</taxon>
        <taxon>Unionida</taxon>
        <taxon>Unionoidea</taxon>
        <taxon>Unionidae</taxon>
        <taxon>Unioninae</taxon>
        <taxon>Sinanodonta</taxon>
    </lineage>
</organism>
<dbReference type="GO" id="GO:0007155">
    <property type="term" value="P:cell adhesion"/>
    <property type="evidence" value="ECO:0007669"/>
    <property type="project" value="UniProtKB-KW"/>
</dbReference>
<dbReference type="EMBL" id="JBJQND010000004">
    <property type="protein sequence ID" value="KAL3879153.1"/>
    <property type="molecule type" value="Genomic_DNA"/>
</dbReference>
<keyword evidence="4 14" id="KW-0732">Signal</keyword>
<feature type="transmembrane region" description="Helical" evidence="13">
    <location>
        <begin position="791"/>
        <end position="815"/>
    </location>
</feature>
<dbReference type="AlphaFoldDB" id="A0ABD3X0Z6"/>
<accession>A0ABD3X0Z6</accession>
<evidence type="ECO:0000256" key="12">
    <source>
        <dbReference type="SAM" id="MobiDB-lite"/>
    </source>
</evidence>
<dbReference type="SUPFAM" id="SSF49313">
    <property type="entry name" value="Cadherin-like"/>
    <property type="match status" value="7"/>
</dbReference>
<evidence type="ECO:0000256" key="1">
    <source>
        <dbReference type="ARBA" id="ARBA00004251"/>
    </source>
</evidence>